<evidence type="ECO:0000256" key="7">
    <source>
        <dbReference type="ARBA" id="ARBA00023306"/>
    </source>
</evidence>
<name>A0A6C2U3N4_PONDE</name>
<dbReference type="InterPro" id="IPR013221">
    <property type="entry name" value="Mur_ligase_cen"/>
</dbReference>
<evidence type="ECO:0000256" key="2">
    <source>
        <dbReference type="ARBA" id="ARBA00022618"/>
    </source>
</evidence>
<evidence type="ECO:0000313" key="13">
    <source>
        <dbReference type="Proteomes" id="UP000366872"/>
    </source>
</evidence>
<feature type="domain" description="Mur ligase N-terminal catalytic" evidence="9">
    <location>
        <begin position="17"/>
        <end position="115"/>
    </location>
</feature>
<keyword evidence="1 12" id="KW-0436">Ligase</keyword>
<dbReference type="Pfam" id="PF08245">
    <property type="entry name" value="Mur_ligase_M"/>
    <property type="match status" value="1"/>
</dbReference>
<evidence type="ECO:0000313" key="12">
    <source>
        <dbReference type="EMBL" id="VGO14503.1"/>
    </source>
</evidence>
<evidence type="ECO:0000259" key="11">
    <source>
        <dbReference type="Pfam" id="PF08245"/>
    </source>
</evidence>
<organism evidence="12 13">
    <name type="scientific">Pontiella desulfatans</name>
    <dbReference type="NCBI Taxonomy" id="2750659"/>
    <lineage>
        <taxon>Bacteria</taxon>
        <taxon>Pseudomonadati</taxon>
        <taxon>Kiritimatiellota</taxon>
        <taxon>Kiritimatiellia</taxon>
        <taxon>Kiritimatiellales</taxon>
        <taxon>Pontiellaceae</taxon>
        <taxon>Pontiella</taxon>
    </lineage>
</organism>
<dbReference type="PANTHER" id="PTHR43445:SF3">
    <property type="entry name" value="UDP-N-ACETYLMURAMATE--L-ALANINE LIGASE"/>
    <property type="match status" value="1"/>
</dbReference>
<feature type="domain" description="Mur ligase central" evidence="11">
    <location>
        <begin position="120"/>
        <end position="212"/>
    </location>
</feature>
<evidence type="ECO:0000256" key="5">
    <source>
        <dbReference type="ARBA" id="ARBA00022960"/>
    </source>
</evidence>
<feature type="domain" description="Mur ligase C-terminal" evidence="10">
    <location>
        <begin position="283"/>
        <end position="413"/>
    </location>
</feature>
<evidence type="ECO:0000256" key="8">
    <source>
        <dbReference type="ARBA" id="ARBA00023316"/>
    </source>
</evidence>
<evidence type="ECO:0000256" key="3">
    <source>
        <dbReference type="ARBA" id="ARBA00022741"/>
    </source>
</evidence>
<keyword evidence="4" id="KW-0067">ATP-binding</keyword>
<evidence type="ECO:0000256" key="1">
    <source>
        <dbReference type="ARBA" id="ARBA00022598"/>
    </source>
</evidence>
<evidence type="ECO:0000259" key="10">
    <source>
        <dbReference type="Pfam" id="PF02875"/>
    </source>
</evidence>
<evidence type="ECO:0000256" key="6">
    <source>
        <dbReference type="ARBA" id="ARBA00022984"/>
    </source>
</evidence>
<evidence type="ECO:0000259" key="9">
    <source>
        <dbReference type="Pfam" id="PF01225"/>
    </source>
</evidence>
<dbReference type="Proteomes" id="UP000366872">
    <property type="component" value="Unassembled WGS sequence"/>
</dbReference>
<dbReference type="GO" id="GO:0016881">
    <property type="term" value="F:acid-amino acid ligase activity"/>
    <property type="evidence" value="ECO:0007669"/>
    <property type="project" value="InterPro"/>
</dbReference>
<dbReference type="GO" id="GO:0009252">
    <property type="term" value="P:peptidoglycan biosynthetic process"/>
    <property type="evidence" value="ECO:0007669"/>
    <property type="project" value="UniProtKB-KW"/>
</dbReference>
<keyword evidence="2" id="KW-0132">Cell division</keyword>
<dbReference type="RefSeq" id="WP_136079977.1">
    <property type="nucleotide sequence ID" value="NZ_CAAHFG010000001.1"/>
</dbReference>
<keyword evidence="8" id="KW-0961">Cell wall biogenesis/degradation</keyword>
<dbReference type="Gene3D" id="3.40.50.720">
    <property type="entry name" value="NAD(P)-binding Rossmann-like Domain"/>
    <property type="match status" value="1"/>
</dbReference>
<dbReference type="GO" id="GO:0008360">
    <property type="term" value="P:regulation of cell shape"/>
    <property type="evidence" value="ECO:0007669"/>
    <property type="project" value="UniProtKB-KW"/>
</dbReference>
<dbReference type="EMBL" id="CAAHFG010000001">
    <property type="protein sequence ID" value="VGO14503.1"/>
    <property type="molecule type" value="Genomic_DNA"/>
</dbReference>
<keyword evidence="3" id="KW-0547">Nucleotide-binding</keyword>
<protein>
    <submittedName>
        <fullName evidence="12">UDP-N-acetylmuramate--L-alanine ligase</fullName>
    </submittedName>
</protein>
<gene>
    <name evidence="12" type="primary">murC_2</name>
    <name evidence="12" type="ORF">PDESU_03065</name>
</gene>
<evidence type="ECO:0000256" key="4">
    <source>
        <dbReference type="ARBA" id="ARBA00022840"/>
    </source>
</evidence>
<dbReference type="InterPro" id="IPR004101">
    <property type="entry name" value="Mur_ligase_C"/>
</dbReference>
<keyword evidence="5" id="KW-0133">Cell shape</keyword>
<sequence length="420" mass="45687">MDPVARAEQLIHAGGRVHLMGIGGIGMAGVAWLLKERGFEVSGCDLQQNRQTQWLSGNGVDVAAGHDGAHITEKVDWLVRSTAVPDSHPEVQRALERGIPVSRRGEVLPALMRARTCVAVSGTHGKTTTTAMIAQVLGCGYCVGGEIAGFEGVAREGEIMVVEADESDGTVAGYTPDYAVITNIEYDHMEHHASEAAFIGCFEKLIEQTKRKVFYCSGDAIATRLCSGNPKCEPYAFPHPPIPVPLPGRHNQWNASAARSVAAVWKTGDEIHRAWETIQPVRRRFETVSNEGGVRIVSDYAHHPTEIAALIQTARELKPERLLGIFQPHRYTRTLALGADFPPSFEGLDKLWLVPVYAASEQPLEGGTTPDLADRFPPDWAGRLRVFDSMHTAWADLQSQLRPGDLLLIIGAGDIDQLAG</sequence>
<proteinExistence type="predicted"/>
<dbReference type="InterPro" id="IPR000713">
    <property type="entry name" value="Mur_ligase_N"/>
</dbReference>
<dbReference type="SUPFAM" id="SSF51984">
    <property type="entry name" value="MurCD N-terminal domain"/>
    <property type="match status" value="1"/>
</dbReference>
<dbReference type="AlphaFoldDB" id="A0A6C2U3N4"/>
<dbReference type="GO" id="GO:0071555">
    <property type="term" value="P:cell wall organization"/>
    <property type="evidence" value="ECO:0007669"/>
    <property type="project" value="UniProtKB-KW"/>
</dbReference>
<dbReference type="PANTHER" id="PTHR43445">
    <property type="entry name" value="UDP-N-ACETYLMURAMATE--L-ALANINE LIGASE-RELATED"/>
    <property type="match status" value="1"/>
</dbReference>
<dbReference type="Pfam" id="PF01225">
    <property type="entry name" value="Mur_ligase"/>
    <property type="match status" value="1"/>
</dbReference>
<dbReference type="InterPro" id="IPR036565">
    <property type="entry name" value="Mur-like_cat_sf"/>
</dbReference>
<dbReference type="Pfam" id="PF02875">
    <property type="entry name" value="Mur_ligase_C"/>
    <property type="match status" value="1"/>
</dbReference>
<dbReference type="GO" id="GO:0051301">
    <property type="term" value="P:cell division"/>
    <property type="evidence" value="ECO:0007669"/>
    <property type="project" value="UniProtKB-KW"/>
</dbReference>
<dbReference type="GO" id="GO:0005524">
    <property type="term" value="F:ATP binding"/>
    <property type="evidence" value="ECO:0007669"/>
    <property type="project" value="UniProtKB-KW"/>
</dbReference>
<dbReference type="Gene3D" id="3.90.190.20">
    <property type="entry name" value="Mur ligase, C-terminal domain"/>
    <property type="match status" value="1"/>
</dbReference>
<dbReference type="InterPro" id="IPR036615">
    <property type="entry name" value="Mur_ligase_C_dom_sf"/>
</dbReference>
<dbReference type="SUPFAM" id="SSF53244">
    <property type="entry name" value="MurD-like peptide ligases, peptide-binding domain"/>
    <property type="match status" value="1"/>
</dbReference>
<keyword evidence="13" id="KW-1185">Reference proteome</keyword>
<dbReference type="Gene3D" id="3.40.1190.10">
    <property type="entry name" value="Mur-like, catalytic domain"/>
    <property type="match status" value="1"/>
</dbReference>
<accession>A0A6C2U3N4</accession>
<dbReference type="SUPFAM" id="SSF53623">
    <property type="entry name" value="MurD-like peptide ligases, catalytic domain"/>
    <property type="match status" value="1"/>
</dbReference>
<keyword evidence="7" id="KW-0131">Cell cycle</keyword>
<reference evidence="12 13" key="1">
    <citation type="submission" date="2019-04" db="EMBL/GenBank/DDBJ databases">
        <authorList>
            <person name="Van Vliet M D."/>
        </authorList>
    </citation>
    <scope>NUCLEOTIDE SEQUENCE [LARGE SCALE GENOMIC DNA]</scope>
    <source>
        <strain evidence="12 13">F1</strain>
    </source>
</reference>
<dbReference type="InterPro" id="IPR050061">
    <property type="entry name" value="MurCDEF_pg_biosynth"/>
</dbReference>
<keyword evidence="6" id="KW-0573">Peptidoglycan synthesis</keyword>